<proteinExistence type="predicted"/>
<evidence type="ECO:0000313" key="2">
    <source>
        <dbReference type="Proteomes" id="UP000324222"/>
    </source>
</evidence>
<keyword evidence="2" id="KW-1185">Reference proteome</keyword>
<reference evidence="1 2" key="1">
    <citation type="submission" date="2019-05" db="EMBL/GenBank/DDBJ databases">
        <title>Another draft genome of Portunus trituberculatus and its Hox gene families provides insights of decapod evolution.</title>
        <authorList>
            <person name="Jeong J.-H."/>
            <person name="Song I."/>
            <person name="Kim S."/>
            <person name="Choi T."/>
            <person name="Kim D."/>
            <person name="Ryu S."/>
            <person name="Kim W."/>
        </authorList>
    </citation>
    <scope>NUCLEOTIDE SEQUENCE [LARGE SCALE GENOMIC DNA]</scope>
    <source>
        <tissue evidence="1">Muscle</tissue>
    </source>
</reference>
<gene>
    <name evidence="1" type="ORF">E2C01_091787</name>
</gene>
<name>A0A5B7JW05_PORTR</name>
<dbReference type="AlphaFoldDB" id="A0A5B7JW05"/>
<evidence type="ECO:0000313" key="1">
    <source>
        <dbReference type="EMBL" id="MPC96524.1"/>
    </source>
</evidence>
<protein>
    <submittedName>
        <fullName evidence="1">Uncharacterized protein</fullName>
    </submittedName>
</protein>
<comment type="caution">
    <text evidence="1">The sequence shown here is derived from an EMBL/GenBank/DDBJ whole genome shotgun (WGS) entry which is preliminary data.</text>
</comment>
<dbReference type="EMBL" id="VSRR010106302">
    <property type="protein sequence ID" value="MPC96524.1"/>
    <property type="molecule type" value="Genomic_DNA"/>
</dbReference>
<accession>A0A5B7JW05</accession>
<sequence length="65" mass="7494">MFPYPHPPVNITCGVSSFSLSSHLDALKFWKVIEFKYVYLSRRGEKLVRMLGGVDGSEEEEEEEE</sequence>
<organism evidence="1 2">
    <name type="scientific">Portunus trituberculatus</name>
    <name type="common">Swimming crab</name>
    <name type="synonym">Neptunus trituberculatus</name>
    <dbReference type="NCBI Taxonomy" id="210409"/>
    <lineage>
        <taxon>Eukaryota</taxon>
        <taxon>Metazoa</taxon>
        <taxon>Ecdysozoa</taxon>
        <taxon>Arthropoda</taxon>
        <taxon>Crustacea</taxon>
        <taxon>Multicrustacea</taxon>
        <taxon>Malacostraca</taxon>
        <taxon>Eumalacostraca</taxon>
        <taxon>Eucarida</taxon>
        <taxon>Decapoda</taxon>
        <taxon>Pleocyemata</taxon>
        <taxon>Brachyura</taxon>
        <taxon>Eubrachyura</taxon>
        <taxon>Portunoidea</taxon>
        <taxon>Portunidae</taxon>
        <taxon>Portuninae</taxon>
        <taxon>Portunus</taxon>
    </lineage>
</organism>
<dbReference type="Proteomes" id="UP000324222">
    <property type="component" value="Unassembled WGS sequence"/>
</dbReference>